<feature type="transmembrane region" description="Helical" evidence="1">
    <location>
        <begin position="91"/>
        <end position="110"/>
    </location>
</feature>
<evidence type="ECO:0000313" key="2">
    <source>
        <dbReference type="EMBL" id="NMH17353.1"/>
    </source>
</evidence>
<sequence length="346" mass="39314">MWPYWLLYGVGLLLIPVRVLDRRAQLVVWSLVIAVFSVVIGLRHEVGADWGNYLDYFESAAVTPFSEYVTPGRDPGYYLINWVVNRLGGSIYVVNALCGLLFMSGVVAFVRRQPLPWLALLVAVPYLIIVVGMGYTRQSVAIGLSMIAMVALLDRKWGRFFFWMVLAASFHKTALFLLPVVAWVADRNRLMVLTGGAISFVLAGYFFLFGSLDHFMTTYVEGEMDSKGAFVRTGMNFLASIIYFIHAKRIDHVPTERKFWGLMAFFSMISFPLSFFASTATDRMALYLFPFQIHVLSFCPLLFRQNDIRGAFAFLVIGFFAVVLGVWMFFAEHSFAWVPYRLAGFE</sequence>
<feature type="transmembrane region" description="Helical" evidence="1">
    <location>
        <begin position="259"/>
        <end position="278"/>
    </location>
</feature>
<protein>
    <submittedName>
        <fullName evidence="2">EpsG family protein</fullName>
    </submittedName>
</protein>
<dbReference type="Proteomes" id="UP000669605">
    <property type="component" value="Unassembled WGS sequence"/>
</dbReference>
<proteinExistence type="predicted"/>
<dbReference type="InterPro" id="IPR049458">
    <property type="entry name" value="EpsG-like"/>
</dbReference>
<feature type="transmembrane region" description="Helical" evidence="1">
    <location>
        <begin position="284"/>
        <end position="303"/>
    </location>
</feature>
<feature type="transmembrane region" description="Helical" evidence="1">
    <location>
        <begin position="6"/>
        <end position="21"/>
    </location>
</feature>
<gene>
    <name evidence="2" type="ORF">GV368_09660</name>
</gene>
<feature type="transmembrane region" description="Helical" evidence="1">
    <location>
        <begin position="26"/>
        <end position="44"/>
    </location>
</feature>
<evidence type="ECO:0000313" key="3">
    <source>
        <dbReference type="Proteomes" id="UP000669605"/>
    </source>
</evidence>
<feature type="transmembrane region" description="Helical" evidence="1">
    <location>
        <begin position="229"/>
        <end position="247"/>
    </location>
</feature>
<comment type="caution">
    <text evidence="2">The sequence shown here is derived from an EMBL/GenBank/DDBJ whole genome shotgun (WGS) entry which is preliminary data.</text>
</comment>
<keyword evidence="1" id="KW-0472">Membrane</keyword>
<dbReference type="EMBL" id="JAAAUB010000016">
    <property type="protein sequence ID" value="NMH17353.1"/>
    <property type="molecule type" value="Genomic_DNA"/>
</dbReference>
<name>A0ABX1QQX6_9PROT</name>
<feature type="transmembrane region" description="Helical" evidence="1">
    <location>
        <begin position="310"/>
        <end position="330"/>
    </location>
</feature>
<feature type="transmembrane region" description="Helical" evidence="1">
    <location>
        <begin position="190"/>
        <end position="209"/>
    </location>
</feature>
<organism evidence="2 3">
    <name type="scientific">Tepidiphilus baoligensis</name>
    <dbReference type="NCBI Taxonomy" id="2698687"/>
    <lineage>
        <taxon>Bacteria</taxon>
        <taxon>Pseudomonadati</taxon>
        <taxon>Pseudomonadota</taxon>
        <taxon>Hydrogenophilia</taxon>
        <taxon>Hydrogenophilales</taxon>
        <taxon>Hydrogenophilaceae</taxon>
        <taxon>Tepidiphilus</taxon>
    </lineage>
</organism>
<keyword evidence="1" id="KW-1133">Transmembrane helix</keyword>
<dbReference type="Pfam" id="PF14897">
    <property type="entry name" value="EpsG"/>
    <property type="match status" value="1"/>
</dbReference>
<accession>A0ABX1QQX6</accession>
<feature type="transmembrane region" description="Helical" evidence="1">
    <location>
        <begin position="117"/>
        <end position="136"/>
    </location>
</feature>
<keyword evidence="1" id="KW-0812">Transmembrane</keyword>
<reference evidence="2 3" key="1">
    <citation type="journal article" date="2020" name="Curr. Microbiol.">
        <title>Tepidiphilus baoligensis sp. nov., a Novel Bacterium of the Family Hydrogenophilaceae Isolated from an Oil Reservoir.</title>
        <authorList>
            <person name="Zhang X."/>
            <person name="Wang G."/>
            <person name="Ma X."/>
            <person name="Yu J."/>
            <person name="You J."/>
            <person name="Xue Y."/>
            <person name="Ma Y."/>
        </authorList>
    </citation>
    <scope>NUCLEOTIDE SEQUENCE [LARGE SCALE GENOMIC DNA]</scope>
    <source>
        <strain evidence="2 3">B18-69</strain>
    </source>
</reference>
<keyword evidence="3" id="KW-1185">Reference proteome</keyword>
<evidence type="ECO:0000256" key="1">
    <source>
        <dbReference type="SAM" id="Phobius"/>
    </source>
</evidence>
<feature type="transmembrane region" description="Helical" evidence="1">
    <location>
        <begin position="160"/>
        <end position="183"/>
    </location>
</feature>